<gene>
    <name evidence="2" type="ORF">J4Q44_G00079430</name>
</gene>
<accession>A0AAN8M7W0</accession>
<sequence length="134" mass="15480">MTWVNSGIKIESCWRQNTGSLQHIVTEAEPNTHRLTLSVLITMKMMLTISLLLSVGFGLGDTMSIPEEREDMNRPGWKIINKCGKVTTRTVEEFDNMPPQVKETVQFFWGPECENDNERSKREFVRIGRQISNY</sequence>
<dbReference type="AlphaFoldDB" id="A0AAN8M7W0"/>
<feature type="transmembrane region" description="Helical" evidence="1">
    <location>
        <begin position="35"/>
        <end position="59"/>
    </location>
</feature>
<comment type="caution">
    <text evidence="2">The sequence shown here is derived from an EMBL/GenBank/DDBJ whole genome shotgun (WGS) entry which is preliminary data.</text>
</comment>
<dbReference type="Proteomes" id="UP001356427">
    <property type="component" value="Unassembled WGS sequence"/>
</dbReference>
<name>A0AAN8M7W0_9TELE</name>
<keyword evidence="1" id="KW-1133">Transmembrane helix</keyword>
<keyword evidence="1" id="KW-0812">Transmembrane</keyword>
<organism evidence="2 3">
    <name type="scientific">Coregonus suidteri</name>
    <dbReference type="NCBI Taxonomy" id="861788"/>
    <lineage>
        <taxon>Eukaryota</taxon>
        <taxon>Metazoa</taxon>
        <taxon>Chordata</taxon>
        <taxon>Craniata</taxon>
        <taxon>Vertebrata</taxon>
        <taxon>Euteleostomi</taxon>
        <taxon>Actinopterygii</taxon>
        <taxon>Neopterygii</taxon>
        <taxon>Teleostei</taxon>
        <taxon>Protacanthopterygii</taxon>
        <taxon>Salmoniformes</taxon>
        <taxon>Salmonidae</taxon>
        <taxon>Coregoninae</taxon>
        <taxon>Coregonus</taxon>
    </lineage>
</organism>
<evidence type="ECO:0000313" key="2">
    <source>
        <dbReference type="EMBL" id="KAK6320967.1"/>
    </source>
</evidence>
<proteinExistence type="predicted"/>
<keyword evidence="3" id="KW-1185">Reference proteome</keyword>
<keyword evidence="1" id="KW-0472">Membrane</keyword>
<reference evidence="2 3" key="1">
    <citation type="submission" date="2021-04" db="EMBL/GenBank/DDBJ databases">
        <authorList>
            <person name="De Guttry C."/>
            <person name="Zahm M."/>
            <person name="Klopp C."/>
            <person name="Cabau C."/>
            <person name="Louis A."/>
            <person name="Berthelot C."/>
            <person name="Parey E."/>
            <person name="Roest Crollius H."/>
            <person name="Montfort J."/>
            <person name="Robinson-Rechavi M."/>
            <person name="Bucao C."/>
            <person name="Bouchez O."/>
            <person name="Gislard M."/>
            <person name="Lluch J."/>
            <person name="Milhes M."/>
            <person name="Lampietro C."/>
            <person name="Lopez Roques C."/>
            <person name="Donnadieu C."/>
            <person name="Braasch I."/>
            <person name="Desvignes T."/>
            <person name="Postlethwait J."/>
            <person name="Bobe J."/>
            <person name="Wedekind C."/>
            <person name="Guiguen Y."/>
        </authorList>
    </citation>
    <scope>NUCLEOTIDE SEQUENCE [LARGE SCALE GENOMIC DNA]</scope>
    <source>
        <strain evidence="2">Cs_M1</strain>
        <tissue evidence="2">Blood</tissue>
    </source>
</reference>
<evidence type="ECO:0000313" key="3">
    <source>
        <dbReference type="Proteomes" id="UP001356427"/>
    </source>
</evidence>
<dbReference type="EMBL" id="JAGTTL010000006">
    <property type="protein sequence ID" value="KAK6320967.1"/>
    <property type="molecule type" value="Genomic_DNA"/>
</dbReference>
<protein>
    <submittedName>
        <fullName evidence="2">Uncharacterized protein</fullName>
    </submittedName>
</protein>
<evidence type="ECO:0000256" key="1">
    <source>
        <dbReference type="SAM" id="Phobius"/>
    </source>
</evidence>